<dbReference type="InterPro" id="IPR043502">
    <property type="entry name" value="DNA/RNA_pol_sf"/>
</dbReference>
<dbReference type="EMBL" id="BQNB010017610">
    <property type="protein sequence ID" value="GJT65178.1"/>
    <property type="molecule type" value="Genomic_DNA"/>
</dbReference>
<organism evidence="1 2">
    <name type="scientific">Tanacetum coccineum</name>
    <dbReference type="NCBI Taxonomy" id="301880"/>
    <lineage>
        <taxon>Eukaryota</taxon>
        <taxon>Viridiplantae</taxon>
        <taxon>Streptophyta</taxon>
        <taxon>Embryophyta</taxon>
        <taxon>Tracheophyta</taxon>
        <taxon>Spermatophyta</taxon>
        <taxon>Magnoliopsida</taxon>
        <taxon>eudicotyledons</taxon>
        <taxon>Gunneridae</taxon>
        <taxon>Pentapetalae</taxon>
        <taxon>asterids</taxon>
        <taxon>campanulids</taxon>
        <taxon>Asterales</taxon>
        <taxon>Asteraceae</taxon>
        <taxon>Asteroideae</taxon>
        <taxon>Anthemideae</taxon>
        <taxon>Anthemidinae</taxon>
        <taxon>Tanacetum</taxon>
    </lineage>
</organism>
<reference evidence="1" key="1">
    <citation type="journal article" date="2022" name="Int. J. Mol. Sci.">
        <title>Draft Genome of Tanacetum Coccineum: Genomic Comparison of Closely Related Tanacetum-Family Plants.</title>
        <authorList>
            <person name="Yamashiro T."/>
            <person name="Shiraishi A."/>
            <person name="Nakayama K."/>
            <person name="Satake H."/>
        </authorList>
    </citation>
    <scope>NUCLEOTIDE SEQUENCE</scope>
</reference>
<evidence type="ECO:0000313" key="1">
    <source>
        <dbReference type="EMBL" id="GJT65178.1"/>
    </source>
</evidence>
<accession>A0ABQ5FQL5</accession>
<protein>
    <recommendedName>
        <fullName evidence="3">Reverse transcriptase</fullName>
    </recommendedName>
</protein>
<dbReference type="PANTHER" id="PTHR33064">
    <property type="entry name" value="POL PROTEIN"/>
    <property type="match status" value="1"/>
</dbReference>
<dbReference type="Gene3D" id="3.30.70.270">
    <property type="match status" value="2"/>
</dbReference>
<evidence type="ECO:0000313" key="2">
    <source>
        <dbReference type="Proteomes" id="UP001151760"/>
    </source>
</evidence>
<sequence length="163" mass="18590">MFENDIAKTALETHEGHYEFLVVPFGLTNAASTFEELMNDVFKAYLRKFTLVIFDTYLSTKKSLKPCWPLDYGFANNETEQVICQKKCVFGTSNVEYLGHVISAQGVATDRTKIVAIQEWLTPTNIKQLRGFLGLTGYYRKFIKDAASLSRPLTQKEEFLQVV</sequence>
<evidence type="ECO:0008006" key="3">
    <source>
        <dbReference type="Google" id="ProtNLM"/>
    </source>
</evidence>
<dbReference type="Proteomes" id="UP001151760">
    <property type="component" value="Unassembled WGS sequence"/>
</dbReference>
<dbReference type="SUPFAM" id="SSF56672">
    <property type="entry name" value="DNA/RNA polymerases"/>
    <property type="match status" value="1"/>
</dbReference>
<dbReference type="PANTHER" id="PTHR33064:SF37">
    <property type="entry name" value="RIBONUCLEASE H"/>
    <property type="match status" value="1"/>
</dbReference>
<comment type="caution">
    <text evidence="1">The sequence shown here is derived from an EMBL/GenBank/DDBJ whole genome shotgun (WGS) entry which is preliminary data.</text>
</comment>
<dbReference type="InterPro" id="IPR051320">
    <property type="entry name" value="Viral_Replic_Matur_Polypro"/>
</dbReference>
<reference evidence="1" key="2">
    <citation type="submission" date="2022-01" db="EMBL/GenBank/DDBJ databases">
        <authorList>
            <person name="Yamashiro T."/>
            <person name="Shiraishi A."/>
            <person name="Satake H."/>
            <person name="Nakayama K."/>
        </authorList>
    </citation>
    <scope>NUCLEOTIDE SEQUENCE</scope>
</reference>
<dbReference type="InterPro" id="IPR043128">
    <property type="entry name" value="Rev_trsase/Diguanyl_cyclase"/>
</dbReference>
<name>A0ABQ5FQL5_9ASTR</name>
<dbReference type="Gene3D" id="3.10.10.10">
    <property type="entry name" value="HIV Type 1 Reverse Transcriptase, subunit A, domain 1"/>
    <property type="match status" value="1"/>
</dbReference>
<proteinExistence type="predicted"/>
<gene>
    <name evidence="1" type="ORF">Tco_1016658</name>
</gene>
<keyword evidence="2" id="KW-1185">Reference proteome</keyword>